<feature type="compositionally biased region" description="Polar residues" evidence="4">
    <location>
        <begin position="133"/>
        <end position="146"/>
    </location>
</feature>
<dbReference type="SUPFAM" id="SSF50630">
    <property type="entry name" value="Acid proteases"/>
    <property type="match status" value="1"/>
</dbReference>
<dbReference type="GO" id="GO:0006508">
    <property type="term" value="P:proteolysis"/>
    <property type="evidence" value="ECO:0007669"/>
    <property type="project" value="UniProtKB-KW"/>
</dbReference>
<reference evidence="7" key="1">
    <citation type="submission" date="2025-08" db="UniProtKB">
        <authorList>
            <consortium name="RefSeq"/>
        </authorList>
    </citation>
    <scope>IDENTIFICATION</scope>
</reference>
<dbReference type="AlphaFoldDB" id="A0A6P5RER3"/>
<dbReference type="PROSITE" id="PS50175">
    <property type="entry name" value="ASP_PROT_RETROV"/>
    <property type="match status" value="1"/>
</dbReference>
<dbReference type="InterPro" id="IPR001995">
    <property type="entry name" value="Peptidase_A2_cat"/>
</dbReference>
<keyword evidence="3" id="KW-0378">Hydrolase</keyword>
<dbReference type="InterPro" id="IPR021109">
    <property type="entry name" value="Peptidase_aspartic_dom_sf"/>
</dbReference>
<dbReference type="RefSeq" id="XP_021041441.1">
    <property type="nucleotide sequence ID" value="XM_021185782.1"/>
</dbReference>
<organism evidence="6 7">
    <name type="scientific">Mus caroli</name>
    <name type="common">Ryukyu mouse</name>
    <name type="synonym">Ricefield mouse</name>
    <dbReference type="NCBI Taxonomy" id="10089"/>
    <lineage>
        <taxon>Eukaryota</taxon>
        <taxon>Metazoa</taxon>
        <taxon>Chordata</taxon>
        <taxon>Craniata</taxon>
        <taxon>Vertebrata</taxon>
        <taxon>Euteleostomi</taxon>
        <taxon>Mammalia</taxon>
        <taxon>Eutheria</taxon>
        <taxon>Euarchontoglires</taxon>
        <taxon>Glires</taxon>
        <taxon>Rodentia</taxon>
        <taxon>Myomorpha</taxon>
        <taxon>Muroidea</taxon>
        <taxon>Muridae</taxon>
        <taxon>Murinae</taxon>
        <taxon>Mus</taxon>
        <taxon>Mus</taxon>
    </lineage>
</organism>
<dbReference type="InterPro" id="IPR051592">
    <property type="entry name" value="HERV-K_Pro_peptidase_A2"/>
</dbReference>
<feature type="compositionally biased region" description="Pro residues" evidence="4">
    <location>
        <begin position="148"/>
        <end position="157"/>
    </location>
</feature>
<evidence type="ECO:0000259" key="5">
    <source>
        <dbReference type="PROSITE" id="PS50175"/>
    </source>
</evidence>
<keyword evidence="2" id="KW-0064">Aspartyl protease</keyword>
<dbReference type="PANTHER" id="PTHR19422">
    <property type="entry name" value="GAG RETROVIRAL POLYPROTEIN"/>
    <property type="match status" value="1"/>
</dbReference>
<dbReference type="Proteomes" id="UP000515126">
    <property type="component" value="Chromosome 17"/>
</dbReference>
<evidence type="ECO:0000256" key="4">
    <source>
        <dbReference type="SAM" id="MobiDB-lite"/>
    </source>
</evidence>
<evidence type="ECO:0000313" key="6">
    <source>
        <dbReference type="Proteomes" id="UP000515126"/>
    </source>
</evidence>
<evidence type="ECO:0000256" key="2">
    <source>
        <dbReference type="ARBA" id="ARBA00022750"/>
    </source>
</evidence>
<gene>
    <name evidence="7" type="primary">LOC110312255</name>
</gene>
<accession>A0A6P5RER3</accession>
<dbReference type="KEGG" id="mcal:110312255"/>
<dbReference type="Pfam" id="PF00077">
    <property type="entry name" value="RVP"/>
    <property type="match status" value="1"/>
</dbReference>
<dbReference type="Gene3D" id="2.40.70.10">
    <property type="entry name" value="Acid Proteases"/>
    <property type="match status" value="1"/>
</dbReference>
<dbReference type="GeneID" id="110312255"/>
<dbReference type="InterPro" id="IPR018061">
    <property type="entry name" value="Retropepsins"/>
</dbReference>
<feature type="domain" description="Peptidase A2" evidence="5">
    <location>
        <begin position="40"/>
        <end position="114"/>
    </location>
</feature>
<dbReference type="GO" id="GO:0004190">
    <property type="term" value="F:aspartic-type endopeptidase activity"/>
    <property type="evidence" value="ECO:0007669"/>
    <property type="project" value="UniProtKB-KW"/>
</dbReference>
<protein>
    <submittedName>
        <fullName evidence="7">Endogenous retrovirus group K member 8 Pro protein-like</fullName>
    </submittedName>
</protein>
<evidence type="ECO:0000256" key="1">
    <source>
        <dbReference type="ARBA" id="ARBA00022670"/>
    </source>
</evidence>
<keyword evidence="6" id="KW-1185">Reference proteome</keyword>
<feature type="region of interest" description="Disordered" evidence="4">
    <location>
        <begin position="132"/>
        <end position="157"/>
    </location>
</feature>
<keyword evidence="1" id="KW-0645">Protease</keyword>
<dbReference type="PANTHER" id="PTHR19422:SF123">
    <property type="entry name" value="RT1 CLASS I, LOCUS CE15"/>
    <property type="match status" value="1"/>
</dbReference>
<sequence>MGQPSALTVRGTTTPIEALWVSSISKGSHPKLTIKINKPFKFFIDTGADRTILRQQVIPCDWQLIPELQLLDIGGTTHALITKKTYRCEEPDGANGFIQPPVAQVTTNLLRRGILQALEVVLTTQPERDHITTQDITCKENNTQGDPKNPPPNHYQY</sequence>
<proteinExistence type="predicted"/>
<evidence type="ECO:0000256" key="3">
    <source>
        <dbReference type="ARBA" id="ARBA00022801"/>
    </source>
</evidence>
<name>A0A6P5RER3_MUSCR</name>
<evidence type="ECO:0000313" key="7">
    <source>
        <dbReference type="RefSeq" id="XP_021041441.1"/>
    </source>
</evidence>